<proteinExistence type="predicted"/>
<organism evidence="2 3">
    <name type="scientific">Saccharibacillus endophyticus</name>
    <dbReference type="NCBI Taxonomy" id="2060666"/>
    <lineage>
        <taxon>Bacteria</taxon>
        <taxon>Bacillati</taxon>
        <taxon>Bacillota</taxon>
        <taxon>Bacilli</taxon>
        <taxon>Bacillales</taxon>
        <taxon>Paenibacillaceae</taxon>
        <taxon>Saccharibacillus</taxon>
    </lineage>
</organism>
<dbReference type="InterPro" id="IPR000182">
    <property type="entry name" value="GNAT_dom"/>
</dbReference>
<name>A0ABQ2A0U4_9BACL</name>
<keyword evidence="3" id="KW-1185">Reference proteome</keyword>
<dbReference type="Gene3D" id="3.40.630.30">
    <property type="match status" value="1"/>
</dbReference>
<dbReference type="InterPro" id="IPR053144">
    <property type="entry name" value="Acetyltransferase_Butenolide"/>
</dbReference>
<dbReference type="CDD" id="cd04301">
    <property type="entry name" value="NAT_SF"/>
    <property type="match status" value="1"/>
</dbReference>
<dbReference type="InterPro" id="IPR016181">
    <property type="entry name" value="Acyl_CoA_acyltransferase"/>
</dbReference>
<feature type="domain" description="N-acetyltransferase" evidence="1">
    <location>
        <begin position="9"/>
        <end position="146"/>
    </location>
</feature>
<sequence>MNDHAQRSEPILAHEIPQPEEYIELRVAAGMSPRTLEAAQNGLPNSLFCVTLREEGRLVGMGRVLGDGGCAYLISDIVVHPSMHRRGLGKRIMTEIETYLDANVPPRSFVSLIADTPADALYRHFGFIDTAPASIGMYRPSAPRQS</sequence>
<dbReference type="Pfam" id="PF13673">
    <property type="entry name" value="Acetyltransf_10"/>
    <property type="match status" value="1"/>
</dbReference>
<protein>
    <submittedName>
        <fullName evidence="2">AttT protein</fullName>
    </submittedName>
</protein>
<dbReference type="EMBL" id="BMDD01000004">
    <property type="protein sequence ID" value="GGH83089.1"/>
    <property type="molecule type" value="Genomic_DNA"/>
</dbReference>
<accession>A0ABQ2A0U4</accession>
<evidence type="ECO:0000313" key="2">
    <source>
        <dbReference type="EMBL" id="GGH83089.1"/>
    </source>
</evidence>
<dbReference type="PANTHER" id="PTHR43233:SF1">
    <property type="entry name" value="FAMILY N-ACETYLTRANSFERASE, PUTATIVE (AFU_ORTHOLOGUE AFUA_6G03350)-RELATED"/>
    <property type="match status" value="1"/>
</dbReference>
<reference evidence="3" key="1">
    <citation type="journal article" date="2019" name="Int. J. Syst. Evol. Microbiol.">
        <title>The Global Catalogue of Microorganisms (GCM) 10K type strain sequencing project: providing services to taxonomists for standard genome sequencing and annotation.</title>
        <authorList>
            <consortium name="The Broad Institute Genomics Platform"/>
            <consortium name="The Broad Institute Genome Sequencing Center for Infectious Disease"/>
            <person name="Wu L."/>
            <person name="Ma J."/>
        </authorList>
    </citation>
    <scope>NUCLEOTIDE SEQUENCE [LARGE SCALE GENOMIC DNA]</scope>
    <source>
        <strain evidence="3">CCM 8702</strain>
    </source>
</reference>
<evidence type="ECO:0000313" key="3">
    <source>
        <dbReference type="Proteomes" id="UP000605427"/>
    </source>
</evidence>
<evidence type="ECO:0000259" key="1">
    <source>
        <dbReference type="PROSITE" id="PS51186"/>
    </source>
</evidence>
<gene>
    <name evidence="2" type="primary">attT</name>
    <name evidence="2" type="ORF">GCM10007362_35400</name>
</gene>
<comment type="caution">
    <text evidence="2">The sequence shown here is derived from an EMBL/GenBank/DDBJ whole genome shotgun (WGS) entry which is preliminary data.</text>
</comment>
<dbReference type="Proteomes" id="UP000605427">
    <property type="component" value="Unassembled WGS sequence"/>
</dbReference>
<dbReference type="PANTHER" id="PTHR43233">
    <property type="entry name" value="FAMILY N-ACETYLTRANSFERASE, PUTATIVE (AFU_ORTHOLOGUE AFUA_6G03350)-RELATED"/>
    <property type="match status" value="1"/>
</dbReference>
<dbReference type="RefSeq" id="WP_172245922.1">
    <property type="nucleotide sequence ID" value="NZ_BMDD01000004.1"/>
</dbReference>
<dbReference type="SUPFAM" id="SSF55729">
    <property type="entry name" value="Acyl-CoA N-acyltransferases (Nat)"/>
    <property type="match status" value="1"/>
</dbReference>
<dbReference type="PROSITE" id="PS51186">
    <property type="entry name" value="GNAT"/>
    <property type="match status" value="1"/>
</dbReference>